<dbReference type="CDD" id="cd03394">
    <property type="entry name" value="PAP2_like_5"/>
    <property type="match status" value="1"/>
</dbReference>
<evidence type="ECO:0000313" key="3">
    <source>
        <dbReference type="Proteomes" id="UP000260644"/>
    </source>
</evidence>
<dbReference type="OrthoDB" id="9773582at2"/>
<dbReference type="InterPro" id="IPR000326">
    <property type="entry name" value="PAP2/HPO"/>
</dbReference>
<evidence type="ECO:0000313" key="2">
    <source>
        <dbReference type="EMBL" id="RFS19134.1"/>
    </source>
</evidence>
<dbReference type="Pfam" id="PF01569">
    <property type="entry name" value="PAP2"/>
    <property type="match status" value="1"/>
</dbReference>
<dbReference type="AlphaFoldDB" id="A0A3E1Y3A6"/>
<dbReference type="SUPFAM" id="SSF48317">
    <property type="entry name" value="Acid phosphatase/Vanadium-dependent haloperoxidase"/>
    <property type="match status" value="1"/>
</dbReference>
<comment type="caution">
    <text evidence="2">The sequence shown here is derived from an EMBL/GenBank/DDBJ whole genome shotgun (WGS) entry which is preliminary data.</text>
</comment>
<dbReference type="PANTHER" id="PTHR14969">
    <property type="entry name" value="SPHINGOSINE-1-PHOSPHATE PHOSPHOHYDROLASE"/>
    <property type="match status" value="1"/>
</dbReference>
<reference evidence="2 3" key="1">
    <citation type="submission" date="2018-07" db="EMBL/GenBank/DDBJ databases">
        <title>Chitinophaga K2CV101002-2 sp. nov., isolated from a monsoon evergreen broad-leaved forest soil.</title>
        <authorList>
            <person name="Lv Y."/>
        </authorList>
    </citation>
    <scope>NUCLEOTIDE SEQUENCE [LARGE SCALE GENOMIC DNA]</scope>
    <source>
        <strain evidence="2 3">GDMCC 1.1288</strain>
    </source>
</reference>
<dbReference type="EMBL" id="QPMM01000016">
    <property type="protein sequence ID" value="RFS19134.1"/>
    <property type="molecule type" value="Genomic_DNA"/>
</dbReference>
<name>A0A3E1Y3A6_9BACT</name>
<evidence type="ECO:0000259" key="1">
    <source>
        <dbReference type="SMART" id="SM00014"/>
    </source>
</evidence>
<accession>A0A3E1Y3A6</accession>
<keyword evidence="3" id="KW-1185">Reference proteome</keyword>
<proteinExistence type="predicted"/>
<dbReference type="Proteomes" id="UP000260644">
    <property type="component" value="Unassembled WGS sequence"/>
</dbReference>
<gene>
    <name evidence="2" type="ORF">DVR12_25050</name>
</gene>
<dbReference type="PANTHER" id="PTHR14969:SF13">
    <property type="entry name" value="AT30094P"/>
    <property type="match status" value="1"/>
</dbReference>
<sequence>MIGYGFYALNNPTLQQVNSHTKGWFKEIPNNTDFRPRTKIDNYLQYAPVVAVYALNMAGIKGKHNLRDRTILLGLSALITTGTVIGVKNLSNEQRPNQQDYLSFPSGHTATAFAAAEFMWQEYKDESPWIGMTGYIAAATTGALRMYNNKHWLSDVVAGAGFGILSTKAAYWAYPWIQRKLFKSTGDQARTSKIIMPSYNPQFKSVGLTLTLLPGNK</sequence>
<protein>
    <submittedName>
        <fullName evidence="2">Phosphatase PAP2 family protein</fullName>
    </submittedName>
</protein>
<dbReference type="InterPro" id="IPR036938">
    <property type="entry name" value="PAP2/HPO_sf"/>
</dbReference>
<feature type="domain" description="Phosphatidic acid phosphatase type 2/haloperoxidase" evidence="1">
    <location>
        <begin position="70"/>
        <end position="171"/>
    </location>
</feature>
<dbReference type="Gene3D" id="1.20.144.10">
    <property type="entry name" value="Phosphatidic acid phosphatase type 2/haloperoxidase"/>
    <property type="match status" value="1"/>
</dbReference>
<dbReference type="SMART" id="SM00014">
    <property type="entry name" value="acidPPc"/>
    <property type="match status" value="1"/>
</dbReference>
<organism evidence="2 3">
    <name type="scientific">Chitinophaga silvatica</name>
    <dbReference type="NCBI Taxonomy" id="2282649"/>
    <lineage>
        <taxon>Bacteria</taxon>
        <taxon>Pseudomonadati</taxon>
        <taxon>Bacteroidota</taxon>
        <taxon>Chitinophagia</taxon>
        <taxon>Chitinophagales</taxon>
        <taxon>Chitinophagaceae</taxon>
        <taxon>Chitinophaga</taxon>
    </lineage>
</organism>